<comment type="subcellular location">
    <subcellularLocation>
        <location evidence="1">Nucleus</location>
    </subcellularLocation>
</comment>
<evidence type="ECO:0000256" key="3">
    <source>
        <dbReference type="ARBA" id="ARBA00022723"/>
    </source>
</evidence>
<dbReference type="PANTHER" id="PTHR10142:SF0">
    <property type="entry name" value="DNA REPAIR PROTEIN COMPLEMENTING XP-A CELLS"/>
    <property type="match status" value="1"/>
</dbReference>
<dbReference type="Pfam" id="PF01286">
    <property type="entry name" value="XPA_N"/>
    <property type="match status" value="1"/>
</dbReference>
<evidence type="ECO:0000313" key="13">
    <source>
        <dbReference type="Proteomes" id="UP001209878"/>
    </source>
</evidence>
<dbReference type="InterPro" id="IPR022652">
    <property type="entry name" value="Znf_XPA_CS"/>
</dbReference>
<evidence type="ECO:0000313" key="12">
    <source>
        <dbReference type="EMBL" id="KAK2174980.1"/>
    </source>
</evidence>
<evidence type="ECO:0000256" key="9">
    <source>
        <dbReference type="ARBA" id="ARBA00023242"/>
    </source>
</evidence>
<dbReference type="NCBIfam" id="TIGR00598">
    <property type="entry name" value="rad14"/>
    <property type="match status" value="1"/>
</dbReference>
<comment type="similarity">
    <text evidence="2">Belongs to the XPA family.</text>
</comment>
<comment type="caution">
    <text evidence="12">The sequence shown here is derived from an EMBL/GenBank/DDBJ whole genome shotgun (WGS) entry which is preliminary data.</text>
</comment>
<dbReference type="InterPro" id="IPR000465">
    <property type="entry name" value="XPA/RAD14"/>
</dbReference>
<evidence type="ECO:0000256" key="7">
    <source>
        <dbReference type="ARBA" id="ARBA00023125"/>
    </source>
</evidence>
<evidence type="ECO:0000259" key="11">
    <source>
        <dbReference type="Pfam" id="PF05181"/>
    </source>
</evidence>
<dbReference type="SUPFAM" id="SSF57716">
    <property type="entry name" value="Glucocorticoid receptor-like (DNA-binding domain)"/>
    <property type="match status" value="1"/>
</dbReference>
<gene>
    <name evidence="12" type="ORF">NP493_762g00000</name>
</gene>
<keyword evidence="8" id="KW-0234">DNA repair</keyword>
<dbReference type="GO" id="GO:0000110">
    <property type="term" value="C:nucleotide-excision repair factor 1 complex"/>
    <property type="evidence" value="ECO:0007669"/>
    <property type="project" value="TreeGrafter"/>
</dbReference>
<dbReference type="GO" id="GO:1901255">
    <property type="term" value="P:nucleotide-excision repair involved in interstrand cross-link repair"/>
    <property type="evidence" value="ECO:0007669"/>
    <property type="project" value="TreeGrafter"/>
</dbReference>
<evidence type="ECO:0000256" key="10">
    <source>
        <dbReference type="SAM" id="MobiDB-lite"/>
    </source>
</evidence>
<dbReference type="CDD" id="cd21076">
    <property type="entry name" value="DBD_XPA"/>
    <property type="match status" value="1"/>
</dbReference>
<dbReference type="EMBL" id="JAODUO010000759">
    <property type="protein sequence ID" value="KAK2174980.1"/>
    <property type="molecule type" value="Genomic_DNA"/>
</dbReference>
<keyword evidence="6" id="KW-0862">Zinc</keyword>
<keyword evidence="9" id="KW-0539">Nucleus</keyword>
<evidence type="ECO:0000256" key="6">
    <source>
        <dbReference type="ARBA" id="ARBA00022833"/>
    </source>
</evidence>
<evidence type="ECO:0000256" key="8">
    <source>
        <dbReference type="ARBA" id="ARBA00023204"/>
    </source>
</evidence>
<dbReference type="Pfam" id="PF05181">
    <property type="entry name" value="XPA_C"/>
    <property type="match status" value="1"/>
</dbReference>
<dbReference type="PANTHER" id="PTHR10142">
    <property type="entry name" value="DNA REPAIR PROTEIN COMPLEMENTING XP-A CELLS"/>
    <property type="match status" value="1"/>
</dbReference>
<dbReference type="Proteomes" id="UP001209878">
    <property type="component" value="Unassembled WGS sequence"/>
</dbReference>
<evidence type="ECO:0000256" key="1">
    <source>
        <dbReference type="ARBA" id="ARBA00004123"/>
    </source>
</evidence>
<evidence type="ECO:0000256" key="5">
    <source>
        <dbReference type="ARBA" id="ARBA00022771"/>
    </source>
</evidence>
<dbReference type="PROSITE" id="PS00752">
    <property type="entry name" value="XPA_1"/>
    <property type="match status" value="1"/>
</dbReference>
<accession>A0AAD9KPF1</accession>
<dbReference type="InterPro" id="IPR037129">
    <property type="entry name" value="XPA_sf"/>
</dbReference>
<keyword evidence="7" id="KW-0238">DNA-binding</keyword>
<keyword evidence="3" id="KW-0479">Metal-binding</keyword>
<dbReference type="GO" id="GO:0006284">
    <property type="term" value="P:base-excision repair"/>
    <property type="evidence" value="ECO:0007669"/>
    <property type="project" value="TreeGrafter"/>
</dbReference>
<evidence type="ECO:0000256" key="4">
    <source>
        <dbReference type="ARBA" id="ARBA00022763"/>
    </source>
</evidence>
<dbReference type="Gene3D" id="3.90.530.10">
    <property type="entry name" value="XPA C-terminal domain"/>
    <property type="match status" value="1"/>
</dbReference>
<keyword evidence="4" id="KW-0227">DNA damage</keyword>
<dbReference type="GO" id="GO:0000715">
    <property type="term" value="P:nucleotide-excision repair, DNA damage recognition"/>
    <property type="evidence" value="ECO:0007669"/>
    <property type="project" value="TreeGrafter"/>
</dbReference>
<dbReference type="GO" id="GO:0008270">
    <property type="term" value="F:zinc ion binding"/>
    <property type="evidence" value="ECO:0007669"/>
    <property type="project" value="UniProtKB-KW"/>
</dbReference>
<dbReference type="AlphaFoldDB" id="A0AAD9KPF1"/>
<name>A0AAD9KPF1_RIDPI</name>
<feature type="region of interest" description="Disordered" evidence="10">
    <location>
        <begin position="1"/>
        <end position="21"/>
    </location>
</feature>
<dbReference type="SUPFAM" id="SSF46955">
    <property type="entry name" value="Putative DNA-binding domain"/>
    <property type="match status" value="1"/>
</dbReference>
<organism evidence="12 13">
    <name type="scientific">Ridgeia piscesae</name>
    <name type="common">Tubeworm</name>
    <dbReference type="NCBI Taxonomy" id="27915"/>
    <lineage>
        <taxon>Eukaryota</taxon>
        <taxon>Metazoa</taxon>
        <taxon>Spiralia</taxon>
        <taxon>Lophotrochozoa</taxon>
        <taxon>Annelida</taxon>
        <taxon>Polychaeta</taxon>
        <taxon>Sedentaria</taxon>
        <taxon>Canalipalpata</taxon>
        <taxon>Sabellida</taxon>
        <taxon>Siboglinidae</taxon>
        <taxon>Ridgeia</taxon>
    </lineage>
</organism>
<protein>
    <recommendedName>
        <fullName evidence="11">XPA C-terminal domain-containing protein</fullName>
    </recommendedName>
</protein>
<dbReference type="FunFam" id="3.90.530.10:FF:000001">
    <property type="entry name" value="DNA repair protein complementing XP-A cells"/>
    <property type="match status" value="1"/>
</dbReference>
<evidence type="ECO:0000256" key="2">
    <source>
        <dbReference type="ARBA" id="ARBA00005548"/>
    </source>
</evidence>
<dbReference type="InterPro" id="IPR022656">
    <property type="entry name" value="XPA_C"/>
</dbReference>
<dbReference type="GO" id="GO:0070914">
    <property type="term" value="P:UV-damage excision repair"/>
    <property type="evidence" value="ECO:0007669"/>
    <property type="project" value="TreeGrafter"/>
</dbReference>
<proteinExistence type="inferred from homology"/>
<dbReference type="InterPro" id="IPR009061">
    <property type="entry name" value="DNA-bd_dom_put_sf"/>
</dbReference>
<sequence length="219" mass="25788">MTSDRKQTKVGKKPVDTGGGFLVEEDEEGEMEQKIVHPPAPLLGGDHLMCAECDKEFMDSFLYTTFDLSVCDNCRNTEEKHKYITKSEAKERYLLKDCDIDKREPILKYIVKRNPHNSRWGSMKLYLESQMKVRALEVWETEEAIEEARERRVGNKQKVKLKKFDKKMKDLRMSVRGSLWRKKTEGHEHVYGEETYNEEDDNYSKTCTTCQHVVTYEKM</sequence>
<keyword evidence="5" id="KW-0863">Zinc-finger</keyword>
<feature type="domain" description="XPA C-terminal" evidence="11">
    <location>
        <begin position="80"/>
        <end position="130"/>
    </location>
</feature>
<dbReference type="GO" id="GO:0003684">
    <property type="term" value="F:damaged DNA binding"/>
    <property type="evidence" value="ECO:0007669"/>
    <property type="project" value="InterPro"/>
</dbReference>
<keyword evidence="13" id="KW-1185">Reference proteome</keyword>
<reference evidence="12" key="1">
    <citation type="journal article" date="2023" name="Mol. Biol. Evol.">
        <title>Third-Generation Sequencing Reveals the Adaptive Role of the Epigenome in Three Deep-Sea Polychaetes.</title>
        <authorList>
            <person name="Perez M."/>
            <person name="Aroh O."/>
            <person name="Sun Y."/>
            <person name="Lan Y."/>
            <person name="Juniper S.K."/>
            <person name="Young C.R."/>
            <person name="Angers B."/>
            <person name="Qian P.Y."/>
        </authorList>
    </citation>
    <scope>NUCLEOTIDE SEQUENCE</scope>
    <source>
        <strain evidence="12">R07B-5</strain>
    </source>
</reference>